<keyword evidence="6" id="KW-1185">Reference proteome</keyword>
<protein>
    <submittedName>
        <fullName evidence="5">ABC transporter ATP-binding protein</fullName>
    </submittedName>
</protein>
<sequence length="268" mass="28968">MSEALLQVESVTKTFRAGGWPRRGAPTVAVDRVGFTMAAGESLGVVGESGSGKSTLAGVICGLVRPDSGRVRIAGRDIAGRDVHAGRRVDPGMWRTVQMVFQDPYTSLNPYMTIEEIVAEPLRLWRRLPRAEARKRAAEILDRVGLGSRVAARRPAGLSGGQRQRASIARALAVSPELMVLDESVSALDVSVQAQILQLLLDLKREENLAYLLISHDISVIRLVCDRVLVMNKGAVVEECTADGLTEDAVQHPYTRRLLAAVPVLSVG</sequence>
<dbReference type="InterPro" id="IPR017871">
    <property type="entry name" value="ABC_transporter-like_CS"/>
</dbReference>
<dbReference type="GO" id="GO:0016887">
    <property type="term" value="F:ATP hydrolysis activity"/>
    <property type="evidence" value="ECO:0007669"/>
    <property type="project" value="InterPro"/>
</dbReference>
<evidence type="ECO:0000256" key="1">
    <source>
        <dbReference type="ARBA" id="ARBA00022448"/>
    </source>
</evidence>
<dbReference type="SUPFAM" id="SSF52540">
    <property type="entry name" value="P-loop containing nucleoside triphosphate hydrolases"/>
    <property type="match status" value="1"/>
</dbReference>
<evidence type="ECO:0000256" key="3">
    <source>
        <dbReference type="ARBA" id="ARBA00022840"/>
    </source>
</evidence>
<dbReference type="Proteomes" id="UP000323380">
    <property type="component" value="Unassembled WGS sequence"/>
</dbReference>
<gene>
    <name evidence="5" type="ORF">FXF69_24445</name>
</gene>
<evidence type="ECO:0000313" key="5">
    <source>
        <dbReference type="EMBL" id="TYB44108.1"/>
    </source>
</evidence>
<dbReference type="InterPro" id="IPR003593">
    <property type="entry name" value="AAA+_ATPase"/>
</dbReference>
<name>A0A5D0NIC3_9ACTN</name>
<dbReference type="CDD" id="cd03257">
    <property type="entry name" value="ABC_NikE_OppD_transporters"/>
    <property type="match status" value="1"/>
</dbReference>
<dbReference type="RefSeq" id="WP_067898621.1">
    <property type="nucleotide sequence ID" value="NZ_VSFG01000005.1"/>
</dbReference>
<reference evidence="5 6" key="1">
    <citation type="submission" date="2019-08" db="EMBL/GenBank/DDBJ databases">
        <title>Actinomadura sp. nov. CYP1-5 isolated from mountain soil.</title>
        <authorList>
            <person name="Songsumanus A."/>
            <person name="Kuncharoen N."/>
            <person name="Kudo T."/>
            <person name="Yuki M."/>
            <person name="Igarashi Y."/>
            <person name="Tanasupawat S."/>
        </authorList>
    </citation>
    <scope>NUCLEOTIDE SEQUENCE [LARGE SCALE GENOMIC DNA]</scope>
    <source>
        <strain evidence="5 6">JCM 14158</strain>
    </source>
</reference>
<keyword evidence="2" id="KW-0547">Nucleotide-binding</keyword>
<accession>A0A5D0NIC3</accession>
<dbReference type="InterPro" id="IPR027417">
    <property type="entry name" value="P-loop_NTPase"/>
</dbReference>
<evidence type="ECO:0000256" key="2">
    <source>
        <dbReference type="ARBA" id="ARBA00022741"/>
    </source>
</evidence>
<keyword evidence="1" id="KW-0813">Transport</keyword>
<dbReference type="InterPro" id="IPR050319">
    <property type="entry name" value="ABC_transp_ATP-bind"/>
</dbReference>
<dbReference type="PROSITE" id="PS50893">
    <property type="entry name" value="ABC_TRANSPORTER_2"/>
    <property type="match status" value="1"/>
</dbReference>
<dbReference type="PROSITE" id="PS00211">
    <property type="entry name" value="ABC_TRANSPORTER_1"/>
    <property type="match status" value="1"/>
</dbReference>
<evidence type="ECO:0000313" key="6">
    <source>
        <dbReference type="Proteomes" id="UP000323380"/>
    </source>
</evidence>
<dbReference type="Pfam" id="PF00005">
    <property type="entry name" value="ABC_tran"/>
    <property type="match status" value="1"/>
</dbReference>
<organism evidence="5 6">
    <name type="scientific">Actinomadura chibensis</name>
    <dbReference type="NCBI Taxonomy" id="392828"/>
    <lineage>
        <taxon>Bacteria</taxon>
        <taxon>Bacillati</taxon>
        <taxon>Actinomycetota</taxon>
        <taxon>Actinomycetes</taxon>
        <taxon>Streptosporangiales</taxon>
        <taxon>Thermomonosporaceae</taxon>
        <taxon>Actinomadura</taxon>
    </lineage>
</organism>
<dbReference type="STRING" id="1220554.GCA_001552135_05910"/>
<dbReference type="AlphaFoldDB" id="A0A5D0NIC3"/>
<dbReference type="PANTHER" id="PTHR43776">
    <property type="entry name" value="TRANSPORT ATP-BINDING PROTEIN"/>
    <property type="match status" value="1"/>
</dbReference>
<keyword evidence="3 5" id="KW-0067">ATP-binding</keyword>
<dbReference type="GO" id="GO:0005524">
    <property type="term" value="F:ATP binding"/>
    <property type="evidence" value="ECO:0007669"/>
    <property type="project" value="UniProtKB-KW"/>
</dbReference>
<dbReference type="InterPro" id="IPR003439">
    <property type="entry name" value="ABC_transporter-like_ATP-bd"/>
</dbReference>
<dbReference type="SMART" id="SM00382">
    <property type="entry name" value="AAA"/>
    <property type="match status" value="1"/>
</dbReference>
<dbReference type="Gene3D" id="3.40.50.300">
    <property type="entry name" value="P-loop containing nucleotide triphosphate hydrolases"/>
    <property type="match status" value="1"/>
</dbReference>
<feature type="domain" description="ABC transporter" evidence="4">
    <location>
        <begin position="6"/>
        <end position="258"/>
    </location>
</feature>
<comment type="caution">
    <text evidence="5">The sequence shown here is derived from an EMBL/GenBank/DDBJ whole genome shotgun (WGS) entry which is preliminary data.</text>
</comment>
<evidence type="ECO:0000259" key="4">
    <source>
        <dbReference type="PROSITE" id="PS50893"/>
    </source>
</evidence>
<proteinExistence type="predicted"/>
<dbReference type="GO" id="GO:0055085">
    <property type="term" value="P:transmembrane transport"/>
    <property type="evidence" value="ECO:0007669"/>
    <property type="project" value="UniProtKB-ARBA"/>
</dbReference>
<dbReference type="EMBL" id="VSFG01000005">
    <property type="protein sequence ID" value="TYB44108.1"/>
    <property type="molecule type" value="Genomic_DNA"/>
</dbReference>